<dbReference type="EMBL" id="MGDI01000011">
    <property type="protein sequence ID" value="OGL54577.1"/>
    <property type="molecule type" value="Genomic_DNA"/>
</dbReference>
<feature type="transmembrane region" description="Helical" evidence="1">
    <location>
        <begin position="305"/>
        <end position="327"/>
    </location>
</feature>
<evidence type="ECO:0008006" key="4">
    <source>
        <dbReference type="Google" id="ProtNLM"/>
    </source>
</evidence>
<organism evidence="2 3">
    <name type="scientific">Candidatus Schekmanbacteria bacterium RIFCSPLOWO2_12_FULL_38_15</name>
    <dbReference type="NCBI Taxonomy" id="1817883"/>
    <lineage>
        <taxon>Bacteria</taxon>
        <taxon>Candidatus Schekmaniibacteriota</taxon>
    </lineage>
</organism>
<feature type="transmembrane region" description="Helical" evidence="1">
    <location>
        <begin position="196"/>
        <end position="216"/>
    </location>
</feature>
<comment type="caution">
    <text evidence="2">The sequence shown here is derived from an EMBL/GenBank/DDBJ whole genome shotgun (WGS) entry which is preliminary data.</text>
</comment>
<evidence type="ECO:0000313" key="2">
    <source>
        <dbReference type="EMBL" id="OGL54577.1"/>
    </source>
</evidence>
<accession>A0A1F7SMZ4</accession>
<feature type="transmembrane region" description="Helical" evidence="1">
    <location>
        <begin position="85"/>
        <end position="105"/>
    </location>
</feature>
<feature type="transmembrane region" description="Helical" evidence="1">
    <location>
        <begin position="153"/>
        <end position="184"/>
    </location>
</feature>
<keyword evidence="1" id="KW-1133">Transmembrane helix</keyword>
<gene>
    <name evidence="2" type="ORF">A3G31_10515</name>
</gene>
<feature type="transmembrane region" description="Helical" evidence="1">
    <location>
        <begin position="12"/>
        <end position="28"/>
    </location>
</feature>
<dbReference type="STRING" id="1817883.A3G31_10515"/>
<name>A0A1F7SMZ4_9BACT</name>
<evidence type="ECO:0000256" key="1">
    <source>
        <dbReference type="SAM" id="Phobius"/>
    </source>
</evidence>
<protein>
    <recommendedName>
        <fullName evidence="4">Glycosyltransferase RgtA/B/C/D-like domain-containing protein</fullName>
    </recommendedName>
</protein>
<feature type="transmembrane region" description="Helical" evidence="1">
    <location>
        <begin position="276"/>
        <end position="293"/>
    </location>
</feature>
<reference evidence="2 3" key="1">
    <citation type="journal article" date="2016" name="Nat. Commun.">
        <title>Thousands of microbial genomes shed light on interconnected biogeochemical processes in an aquifer system.</title>
        <authorList>
            <person name="Anantharaman K."/>
            <person name="Brown C.T."/>
            <person name="Hug L.A."/>
            <person name="Sharon I."/>
            <person name="Castelle C.J."/>
            <person name="Probst A.J."/>
            <person name="Thomas B.C."/>
            <person name="Singh A."/>
            <person name="Wilkins M.J."/>
            <person name="Karaoz U."/>
            <person name="Brodie E.L."/>
            <person name="Williams K.H."/>
            <person name="Hubbard S.S."/>
            <person name="Banfield J.F."/>
        </authorList>
    </citation>
    <scope>NUCLEOTIDE SEQUENCE [LARGE SCALE GENOMIC DNA]</scope>
</reference>
<dbReference type="AlphaFoldDB" id="A0A1F7SMZ4"/>
<keyword evidence="1" id="KW-0472">Membrane</keyword>
<feature type="transmembrane region" description="Helical" evidence="1">
    <location>
        <begin position="112"/>
        <end position="141"/>
    </location>
</feature>
<evidence type="ECO:0000313" key="3">
    <source>
        <dbReference type="Proteomes" id="UP000178082"/>
    </source>
</evidence>
<feature type="transmembrane region" description="Helical" evidence="1">
    <location>
        <begin position="245"/>
        <end position="269"/>
    </location>
</feature>
<dbReference type="Proteomes" id="UP000178082">
    <property type="component" value="Unassembled WGS sequence"/>
</dbReference>
<proteinExistence type="predicted"/>
<feature type="transmembrane region" description="Helical" evidence="1">
    <location>
        <begin position="339"/>
        <end position="360"/>
    </location>
</feature>
<keyword evidence="1" id="KW-0812">Transmembrane</keyword>
<sequence>MYYLTKLSPKYLIFILFSFLVILLTYFFKDIRFDDPYITFRYAKNLSEGHGFVFNEGERILGTTTPLYTLILACCGLFFKNLPLVSIILSSISLIFLSYFLYLILNIVNKKIWGVFCAILIIFNSQTYSCFGLETIFYTMLIYGAILFYLKDYFYLSTILLVIAILTRSDAIILIGLILLAYILKNKKFPYKYVSLFLVIVIPWYLFSFFYFGTFFPSSMSVKTGMSKSIMYVFLMLFEDKVVRFLNPIFGVIKPYYFMFLPLGLLQILNSRKKELIIIPIWTFLHILGYSILRVSPAGCDWHFYPIFPGLIITSFLGVVFCIERVIVIFSSYKVAKGILFSFLIFICCFSIFNSMRYLYEFHNFFPKDENFGTRYNVYRMFGIWASKNTEENSTIACADIGIIGYYSKRKIVDLAGLVTPEMIHHHDDYIWGIKKFKPNLIIYRKQNWKDPPEIIYTNFPYYLIKTFNEDRKGNVLIFKRKD</sequence>